<evidence type="ECO:0000313" key="1">
    <source>
        <dbReference type="EMBL" id="GIQ62122.1"/>
    </source>
</evidence>
<evidence type="ECO:0000313" key="2">
    <source>
        <dbReference type="Proteomes" id="UP000680304"/>
    </source>
</evidence>
<dbReference type="Gene3D" id="3.30.2220.30">
    <property type="match status" value="1"/>
</dbReference>
<comment type="caution">
    <text evidence="1">The sequence shown here is derived from an EMBL/GenBank/DDBJ whole genome shotgun (WGS) entry which is preliminary data.</text>
</comment>
<protein>
    <recommendedName>
        <fullName evidence="3">XkdN-like protein</fullName>
    </recommendedName>
</protein>
<dbReference type="InterPro" id="IPR014986">
    <property type="entry name" value="XkdN-like"/>
</dbReference>
<organism evidence="1 2">
    <name type="scientific">Paenibacillus cisolokensis</name>
    <dbReference type="NCBI Taxonomy" id="1658519"/>
    <lineage>
        <taxon>Bacteria</taxon>
        <taxon>Bacillati</taxon>
        <taxon>Bacillota</taxon>
        <taxon>Bacilli</taxon>
        <taxon>Bacillales</taxon>
        <taxon>Paenibacillaceae</taxon>
        <taxon>Paenibacillus</taxon>
    </lineage>
</organism>
<name>A0ABQ4N1W0_9BACL</name>
<keyword evidence="2" id="KW-1185">Reference proteome</keyword>
<dbReference type="EMBL" id="BOVJ01000020">
    <property type="protein sequence ID" value="GIQ62122.1"/>
    <property type="molecule type" value="Genomic_DNA"/>
</dbReference>
<dbReference type="RefSeq" id="WP_213527423.1">
    <property type="nucleotide sequence ID" value="NZ_BOVJ01000020.1"/>
</dbReference>
<dbReference type="Pfam" id="PF08890">
    <property type="entry name" value="Phage_TAC_5"/>
    <property type="match status" value="1"/>
</dbReference>
<gene>
    <name evidence="1" type="ORF">PACILC2_06900</name>
</gene>
<reference evidence="1 2" key="1">
    <citation type="submission" date="2021-04" db="EMBL/GenBank/DDBJ databases">
        <title>Draft genome sequence of Paenibacillus cisolokensis, LC2-13A.</title>
        <authorList>
            <person name="Uke A."/>
            <person name="Chhe C."/>
            <person name="Baramee S."/>
            <person name="Kosugi A."/>
        </authorList>
    </citation>
    <scope>NUCLEOTIDE SEQUENCE [LARGE SCALE GENOMIC DNA]</scope>
    <source>
        <strain evidence="1 2">LC2-13A</strain>
    </source>
</reference>
<sequence>MSTLQEFLNSNPIDNLTEEVVISERFKDRDGNVLKFKIRAMTSKEFDDIRKRSMRLKKGRQFELDVERFNSAIVINQTVVPDFRNAASIEKLGCATPEEYLNKVLLAGEIAELVNQIQRLSGFDRDMNELIDEAKTD</sequence>
<proteinExistence type="predicted"/>
<dbReference type="InterPro" id="IPR038559">
    <property type="entry name" value="XkdN-like_sf"/>
</dbReference>
<dbReference type="Proteomes" id="UP000680304">
    <property type="component" value="Unassembled WGS sequence"/>
</dbReference>
<accession>A0ABQ4N1W0</accession>
<evidence type="ECO:0008006" key="3">
    <source>
        <dbReference type="Google" id="ProtNLM"/>
    </source>
</evidence>